<dbReference type="STRING" id="1684307.A0A316UCF0"/>
<reference evidence="4 5" key="1">
    <citation type="journal article" date="2018" name="Mol. Biol. Evol.">
        <title>Broad Genomic Sampling Reveals a Smut Pathogenic Ancestry of the Fungal Clade Ustilaginomycotina.</title>
        <authorList>
            <person name="Kijpornyongpan T."/>
            <person name="Mondo S.J."/>
            <person name="Barry K."/>
            <person name="Sandor L."/>
            <person name="Lee J."/>
            <person name="Lipzen A."/>
            <person name="Pangilinan J."/>
            <person name="LaButti K."/>
            <person name="Hainaut M."/>
            <person name="Henrissat B."/>
            <person name="Grigoriev I.V."/>
            <person name="Spatafora J.W."/>
            <person name="Aime M.C."/>
        </authorList>
    </citation>
    <scope>NUCLEOTIDE SEQUENCE [LARGE SCALE GENOMIC DNA]</scope>
    <source>
        <strain evidence="4 5">MCA 4718</strain>
    </source>
</reference>
<dbReference type="Proteomes" id="UP000245942">
    <property type="component" value="Unassembled WGS sequence"/>
</dbReference>
<proteinExistence type="predicted"/>
<evidence type="ECO:0000259" key="3">
    <source>
        <dbReference type="PROSITE" id="PS50219"/>
    </source>
</evidence>
<dbReference type="PROSITE" id="PS50219">
    <property type="entry name" value="CNH"/>
    <property type="match status" value="1"/>
</dbReference>
<dbReference type="Pfam" id="PF00780">
    <property type="entry name" value="CNH"/>
    <property type="match status" value="1"/>
</dbReference>
<dbReference type="PANTHER" id="PTHR46572:SF1">
    <property type="entry name" value="RHO1 GUANINE NUCLEOTIDE EXCHANGE FACTOR TUS1"/>
    <property type="match status" value="1"/>
</dbReference>
<feature type="compositionally biased region" description="Polar residues" evidence="2">
    <location>
        <begin position="268"/>
        <end position="285"/>
    </location>
</feature>
<feature type="compositionally biased region" description="Low complexity" evidence="2">
    <location>
        <begin position="205"/>
        <end position="216"/>
    </location>
</feature>
<keyword evidence="1" id="KW-0344">Guanine-nucleotide releasing factor</keyword>
<accession>A0A316UCF0</accession>
<dbReference type="InterPro" id="IPR001180">
    <property type="entry name" value="CNH_dom"/>
</dbReference>
<feature type="domain" description="CNH" evidence="3">
    <location>
        <begin position="1"/>
        <end position="143"/>
    </location>
</feature>
<evidence type="ECO:0000256" key="2">
    <source>
        <dbReference type="SAM" id="MobiDB-lite"/>
    </source>
</evidence>
<gene>
    <name evidence="4" type="ORF">BCV69DRAFT_280508</name>
</gene>
<feature type="compositionally biased region" description="Gly residues" evidence="2">
    <location>
        <begin position="251"/>
        <end position="262"/>
    </location>
</feature>
<feature type="region of interest" description="Disordered" evidence="2">
    <location>
        <begin position="205"/>
        <end position="304"/>
    </location>
</feature>
<evidence type="ECO:0000313" key="4">
    <source>
        <dbReference type="EMBL" id="PWN22900.1"/>
    </source>
</evidence>
<evidence type="ECO:0000256" key="1">
    <source>
        <dbReference type="ARBA" id="ARBA00022658"/>
    </source>
</evidence>
<feature type="compositionally biased region" description="Low complexity" evidence="2">
    <location>
        <begin position="287"/>
        <end position="304"/>
    </location>
</feature>
<protein>
    <submittedName>
        <fullName evidence="4">CNH-domain-containing protein</fullName>
    </submittedName>
</protein>
<dbReference type="GO" id="GO:0005085">
    <property type="term" value="F:guanyl-nucleotide exchange factor activity"/>
    <property type="evidence" value="ECO:0007669"/>
    <property type="project" value="UniProtKB-KW"/>
</dbReference>
<organism evidence="4 5">
    <name type="scientific">Pseudomicrostroma glucosiphilum</name>
    <dbReference type="NCBI Taxonomy" id="1684307"/>
    <lineage>
        <taxon>Eukaryota</taxon>
        <taxon>Fungi</taxon>
        <taxon>Dikarya</taxon>
        <taxon>Basidiomycota</taxon>
        <taxon>Ustilaginomycotina</taxon>
        <taxon>Exobasidiomycetes</taxon>
        <taxon>Microstromatales</taxon>
        <taxon>Microstromatales incertae sedis</taxon>
        <taxon>Pseudomicrostroma</taxon>
    </lineage>
</organism>
<dbReference type="AlphaFoldDB" id="A0A316UCF0"/>
<evidence type="ECO:0000313" key="5">
    <source>
        <dbReference type="Proteomes" id="UP000245942"/>
    </source>
</evidence>
<feature type="compositionally biased region" description="Low complexity" evidence="2">
    <location>
        <begin position="229"/>
        <end position="250"/>
    </location>
</feature>
<dbReference type="RefSeq" id="XP_025350060.1">
    <property type="nucleotide sequence ID" value="XM_025491635.1"/>
</dbReference>
<dbReference type="InterPro" id="IPR052233">
    <property type="entry name" value="Rho-type_GEFs"/>
</dbReference>
<dbReference type="OrthoDB" id="2272012at2759"/>
<sequence length="304" mass="32468">MQFLRSKLAVVCARGFEIMNLDTLLPGTVPDFTRSPRDDPRILALARRVETAKPLGMFKLPDGESFLLCYDAFACYVDRGGEPIRLDNIVEWEGSPASVAFSSPYILGMDSRFVEIREAATGRLVQVIRGHDVRYVSACSVVEGSLEAEPSIICVQRRRAPQGKGFYDEQVVFELVQTNPASVSVAAEGRREPFKLRQAVEMGAAAEQQQRMMQRANLQRADTNATAFTSTSNGSSGALSYSSTMSSTRSGAGGGGGAGRAGMGQRSVTGSPSSAFAQRTPTMRAQGSRGALPGSSAPAPAGWI</sequence>
<dbReference type="PANTHER" id="PTHR46572">
    <property type="entry name" value="RHO1 GDP-GTP EXCHANGE PROTEIN 1-RELATED"/>
    <property type="match status" value="1"/>
</dbReference>
<keyword evidence="5" id="KW-1185">Reference proteome</keyword>
<name>A0A316UCF0_9BASI</name>
<dbReference type="GeneID" id="37013369"/>
<dbReference type="EMBL" id="KZ819322">
    <property type="protein sequence ID" value="PWN22900.1"/>
    <property type="molecule type" value="Genomic_DNA"/>
</dbReference>